<dbReference type="AlphaFoldDB" id="A0A0K2V7E3"/>
<evidence type="ECO:0000313" key="1">
    <source>
        <dbReference type="EMBL" id="CDW46458.1"/>
    </source>
</evidence>
<reference evidence="1" key="1">
    <citation type="submission" date="2014-05" db="EMBL/GenBank/DDBJ databases">
        <authorList>
            <person name="Chronopoulou M."/>
        </authorList>
    </citation>
    <scope>NUCLEOTIDE SEQUENCE</scope>
    <source>
        <tissue evidence="1">Whole organism</tissue>
    </source>
</reference>
<dbReference type="EMBL" id="HACA01029097">
    <property type="protein sequence ID" value="CDW46458.1"/>
    <property type="molecule type" value="Transcribed_RNA"/>
</dbReference>
<name>A0A0K2V7E3_LEPSM</name>
<organism evidence="1">
    <name type="scientific">Lepeophtheirus salmonis</name>
    <name type="common">Salmon louse</name>
    <name type="synonym">Caligus salmonis</name>
    <dbReference type="NCBI Taxonomy" id="72036"/>
    <lineage>
        <taxon>Eukaryota</taxon>
        <taxon>Metazoa</taxon>
        <taxon>Ecdysozoa</taxon>
        <taxon>Arthropoda</taxon>
        <taxon>Crustacea</taxon>
        <taxon>Multicrustacea</taxon>
        <taxon>Hexanauplia</taxon>
        <taxon>Copepoda</taxon>
        <taxon>Siphonostomatoida</taxon>
        <taxon>Caligidae</taxon>
        <taxon>Lepeophtheirus</taxon>
    </lineage>
</organism>
<sequence>KARDCLRVQTSFYWGITFEGPPIQSQRKRVCFYYPKIRGVFSLPVFESLCSHQSLERIIYTFL</sequence>
<accession>A0A0K2V7E3</accession>
<feature type="non-terminal residue" evidence="1">
    <location>
        <position position="63"/>
    </location>
</feature>
<feature type="non-terminal residue" evidence="1">
    <location>
        <position position="1"/>
    </location>
</feature>
<proteinExistence type="predicted"/>
<protein>
    <submittedName>
        <fullName evidence="1">Uncharacterized protein</fullName>
    </submittedName>
</protein>